<organism evidence="7 8">
    <name type="scientific">Streptomyces monticola</name>
    <dbReference type="NCBI Taxonomy" id="2666263"/>
    <lineage>
        <taxon>Bacteria</taxon>
        <taxon>Bacillati</taxon>
        <taxon>Actinomycetota</taxon>
        <taxon>Actinomycetes</taxon>
        <taxon>Kitasatosporales</taxon>
        <taxon>Streptomycetaceae</taxon>
        <taxon>Streptomyces</taxon>
    </lineage>
</organism>
<dbReference type="EMBL" id="JBHTCF010000033">
    <property type="protein sequence ID" value="MFC7310429.1"/>
    <property type="molecule type" value="Genomic_DNA"/>
</dbReference>
<dbReference type="Pfam" id="PF00725">
    <property type="entry name" value="3HCDH"/>
    <property type="match status" value="1"/>
</dbReference>
<proteinExistence type="inferred from homology"/>
<dbReference type="GO" id="GO:0003857">
    <property type="term" value="F:(3S)-3-hydroxyacyl-CoA dehydrogenase (NAD+) activity"/>
    <property type="evidence" value="ECO:0007669"/>
    <property type="project" value="UniProtKB-EC"/>
</dbReference>
<evidence type="ECO:0000256" key="3">
    <source>
        <dbReference type="ARBA" id="ARBA00023002"/>
    </source>
</evidence>
<dbReference type="PROSITE" id="PS00067">
    <property type="entry name" value="3HCDH"/>
    <property type="match status" value="1"/>
</dbReference>
<keyword evidence="3 7" id="KW-0560">Oxidoreductase</keyword>
<name>A0ABW2JWZ0_9ACTN</name>
<feature type="domain" description="3-hydroxyacyl-CoA dehydrogenase C-terminal" evidence="5">
    <location>
        <begin position="206"/>
        <end position="273"/>
    </location>
</feature>
<sequence length="335" mass="35941">MQDPDQRQEFTQPQHAAQAAPAAPAVRTAVIGGGVIGISWTALFLAHGHRVTVSDPRPGIDREVHEGLLRIAPAMAALGRPLEAYEHRLTFEPDVARAVTGADAVQENGPERLDLKRQLWATIEAHAPAHALFATSTSGIPATDIAGALEQPERLVVGHPFNPPHLVPLVEVVPGARTSPETVERAVAFYRSLGKQPQVLRKEVPGFVANRLQSALFQECVALVADGVVTAAELDAIVTSSIGLRWAVAGPFRTFHLGGGPGGLPHFLDHFGAGLEKRWDQLGRPRLDEQTVALLSEQAERDFGARPVAALEDERDAAQIRLMHTLRPAPPTPSA</sequence>
<evidence type="ECO:0000313" key="7">
    <source>
        <dbReference type="EMBL" id="MFC7310429.1"/>
    </source>
</evidence>
<keyword evidence="8" id="KW-1185">Reference proteome</keyword>
<dbReference type="EC" id="1.1.1.35" evidence="7"/>
<evidence type="ECO:0000259" key="5">
    <source>
        <dbReference type="Pfam" id="PF00725"/>
    </source>
</evidence>
<dbReference type="SUPFAM" id="SSF51735">
    <property type="entry name" value="NAD(P)-binding Rossmann-fold domains"/>
    <property type="match status" value="1"/>
</dbReference>
<dbReference type="InterPro" id="IPR006180">
    <property type="entry name" value="3-OHacyl-CoA_DH_CS"/>
</dbReference>
<dbReference type="PANTHER" id="PTHR48075">
    <property type="entry name" value="3-HYDROXYACYL-COA DEHYDROGENASE FAMILY PROTEIN"/>
    <property type="match status" value="1"/>
</dbReference>
<reference evidence="8" key="1">
    <citation type="journal article" date="2019" name="Int. J. Syst. Evol. Microbiol.">
        <title>The Global Catalogue of Microorganisms (GCM) 10K type strain sequencing project: providing services to taxonomists for standard genome sequencing and annotation.</title>
        <authorList>
            <consortium name="The Broad Institute Genomics Platform"/>
            <consortium name="The Broad Institute Genome Sequencing Center for Infectious Disease"/>
            <person name="Wu L."/>
            <person name="Ma J."/>
        </authorList>
    </citation>
    <scope>NUCLEOTIDE SEQUENCE [LARGE SCALE GENOMIC DNA]</scope>
    <source>
        <strain evidence="8">SYNS20</strain>
    </source>
</reference>
<comment type="similarity">
    <text evidence="2">Belongs to the 3-hydroxyacyl-CoA dehydrogenase family.</text>
</comment>
<evidence type="ECO:0000259" key="6">
    <source>
        <dbReference type="Pfam" id="PF02737"/>
    </source>
</evidence>
<dbReference type="InterPro" id="IPR008927">
    <property type="entry name" value="6-PGluconate_DH-like_C_sf"/>
</dbReference>
<dbReference type="Proteomes" id="UP001596523">
    <property type="component" value="Unassembled WGS sequence"/>
</dbReference>
<feature type="compositionally biased region" description="Low complexity" evidence="4">
    <location>
        <begin position="12"/>
        <end position="23"/>
    </location>
</feature>
<dbReference type="InterPro" id="IPR013328">
    <property type="entry name" value="6PGD_dom2"/>
</dbReference>
<feature type="domain" description="3-hydroxyacyl-CoA dehydrogenase NAD binding" evidence="6">
    <location>
        <begin position="28"/>
        <end position="202"/>
    </location>
</feature>
<comment type="caution">
    <text evidence="7">The sequence shown here is derived from an EMBL/GenBank/DDBJ whole genome shotgun (WGS) entry which is preliminary data.</text>
</comment>
<dbReference type="PANTHER" id="PTHR48075:SF5">
    <property type="entry name" value="3-HYDROXYBUTYRYL-COA DEHYDROGENASE"/>
    <property type="match status" value="1"/>
</dbReference>
<protein>
    <submittedName>
        <fullName evidence="7">3-hydroxyacyl-CoA dehydrogenase family protein</fullName>
        <ecNumber evidence="7">1.1.1.35</ecNumber>
    </submittedName>
</protein>
<comment type="pathway">
    <text evidence="1">Lipid metabolism; butanoate metabolism.</text>
</comment>
<dbReference type="SUPFAM" id="SSF48179">
    <property type="entry name" value="6-phosphogluconate dehydrogenase C-terminal domain-like"/>
    <property type="match status" value="1"/>
</dbReference>
<evidence type="ECO:0000256" key="4">
    <source>
        <dbReference type="SAM" id="MobiDB-lite"/>
    </source>
</evidence>
<dbReference type="Pfam" id="PF02737">
    <property type="entry name" value="3HCDH_N"/>
    <property type="match status" value="1"/>
</dbReference>
<dbReference type="Gene3D" id="1.10.1040.10">
    <property type="entry name" value="N-(1-d-carboxylethyl)-l-norvaline Dehydrogenase, domain 2"/>
    <property type="match status" value="1"/>
</dbReference>
<dbReference type="RefSeq" id="WP_381840934.1">
    <property type="nucleotide sequence ID" value="NZ_JBHTCF010000033.1"/>
</dbReference>
<dbReference type="InterPro" id="IPR006108">
    <property type="entry name" value="3HC_DH_C"/>
</dbReference>
<dbReference type="Gene3D" id="3.40.50.720">
    <property type="entry name" value="NAD(P)-binding Rossmann-like Domain"/>
    <property type="match status" value="1"/>
</dbReference>
<feature type="region of interest" description="Disordered" evidence="4">
    <location>
        <begin position="1"/>
        <end position="23"/>
    </location>
</feature>
<evidence type="ECO:0000256" key="2">
    <source>
        <dbReference type="ARBA" id="ARBA00009463"/>
    </source>
</evidence>
<dbReference type="InterPro" id="IPR036291">
    <property type="entry name" value="NAD(P)-bd_dom_sf"/>
</dbReference>
<dbReference type="InterPro" id="IPR006176">
    <property type="entry name" value="3-OHacyl-CoA_DH_NAD-bd"/>
</dbReference>
<gene>
    <name evidence="7" type="ORF">ACFQVC_40235</name>
</gene>
<evidence type="ECO:0000313" key="8">
    <source>
        <dbReference type="Proteomes" id="UP001596523"/>
    </source>
</evidence>
<evidence type="ECO:0000256" key="1">
    <source>
        <dbReference type="ARBA" id="ARBA00005086"/>
    </source>
</evidence>
<accession>A0ABW2JWZ0</accession>